<name>A0ABS5T7Z1_9GAMM</name>
<evidence type="ECO:0000313" key="1">
    <source>
        <dbReference type="EMBL" id="MBT0728491.1"/>
    </source>
</evidence>
<sequence length="94" mass="10385">MQKCRICNSKRVTACAASGLNVLFQTSDFTYSACGKLSTGFVRAIFPIAESFLEHIEHFLGIYSLKPAIVTNISSSDDVVLLCRSCGLWFKKDN</sequence>
<organism evidence="1 2">
    <name type="scientific">Rosenbergiella australiborealis</name>
    <dbReference type="NCBI Taxonomy" id="1544696"/>
    <lineage>
        <taxon>Bacteria</taxon>
        <taxon>Pseudomonadati</taxon>
        <taxon>Pseudomonadota</taxon>
        <taxon>Gammaproteobacteria</taxon>
        <taxon>Enterobacterales</taxon>
        <taxon>Erwiniaceae</taxon>
        <taxon>Rosenbergiella</taxon>
    </lineage>
</organism>
<protein>
    <submittedName>
        <fullName evidence="1">Uncharacterized protein</fullName>
    </submittedName>
</protein>
<accession>A0ABS5T7Z1</accession>
<proteinExistence type="predicted"/>
<dbReference type="RefSeq" id="WP_214215911.1">
    <property type="nucleotide sequence ID" value="NZ_JABBFO010000021.1"/>
</dbReference>
<evidence type="ECO:0000313" key="2">
    <source>
        <dbReference type="Proteomes" id="UP000786875"/>
    </source>
</evidence>
<comment type="caution">
    <text evidence="1">The sequence shown here is derived from an EMBL/GenBank/DDBJ whole genome shotgun (WGS) entry which is preliminary data.</text>
</comment>
<gene>
    <name evidence="1" type="ORF">HGT73_14180</name>
</gene>
<dbReference type="EMBL" id="JABBFO010000021">
    <property type="protein sequence ID" value="MBT0728491.1"/>
    <property type="molecule type" value="Genomic_DNA"/>
</dbReference>
<dbReference type="Proteomes" id="UP000786875">
    <property type="component" value="Unassembled WGS sequence"/>
</dbReference>
<reference evidence="1 2" key="1">
    <citation type="submission" date="2020-04" db="EMBL/GenBank/DDBJ databases">
        <title>Genome sequencing of Rosenbergiella species.</title>
        <authorList>
            <person name="Alvarez-Perez S."/>
            <person name="Lievens B."/>
        </authorList>
    </citation>
    <scope>NUCLEOTIDE SEQUENCE [LARGE SCALE GENOMIC DNA]</scope>
    <source>
        <strain evidence="1 2">CdVSA20.1</strain>
    </source>
</reference>
<keyword evidence="2" id="KW-1185">Reference proteome</keyword>